<dbReference type="PANTHER" id="PTHR34301:SF8">
    <property type="entry name" value="ATPASE DOMAIN-CONTAINING PROTEIN"/>
    <property type="match status" value="1"/>
</dbReference>
<protein>
    <recommendedName>
        <fullName evidence="4">ATP-binding protein</fullName>
    </recommendedName>
</protein>
<keyword evidence="2" id="KW-0614">Plasmid</keyword>
<reference evidence="2" key="1">
    <citation type="submission" date="2023-10" db="EMBL/GenBank/DDBJ databases">
        <title>Comparative Genomic Analysis of Tomato Bacterial Spot Xanthomonads Reveals A New Lineage of Xanthomonas euvesicatoria.</title>
        <authorList>
            <person name="Huang C.-J."/>
            <person name="Wu T.-L."/>
            <person name="Wu Y.-L."/>
            <person name="Wang R.-S."/>
            <person name="Lin Y.-C."/>
        </authorList>
    </citation>
    <scope>NUCLEOTIDE SEQUENCE</scope>
    <source>
        <strain evidence="2">T0319-01</strain>
        <plasmid evidence="2">p3191.2</plasmid>
    </source>
</reference>
<dbReference type="Gene3D" id="3.40.50.300">
    <property type="entry name" value="P-loop containing nucleotide triphosphate hydrolases"/>
    <property type="match status" value="1"/>
</dbReference>
<dbReference type="PANTHER" id="PTHR34301">
    <property type="entry name" value="DNA-BINDING PROTEIN-RELATED"/>
    <property type="match status" value="1"/>
</dbReference>
<evidence type="ECO:0008006" key="4">
    <source>
        <dbReference type="Google" id="ProtNLM"/>
    </source>
</evidence>
<dbReference type="Proteomes" id="UP001304429">
    <property type="component" value="Plasmid p3191.2"/>
</dbReference>
<gene>
    <name evidence="2" type="ORF">R5577_23315</name>
</gene>
<dbReference type="EMBL" id="CP137541">
    <property type="protein sequence ID" value="WOP59051.1"/>
    <property type="molecule type" value="Genomic_DNA"/>
</dbReference>
<evidence type="ECO:0000313" key="2">
    <source>
        <dbReference type="EMBL" id="WOP59051.1"/>
    </source>
</evidence>
<geneLocation type="plasmid" evidence="2 3">
    <name>p3191.2</name>
</geneLocation>
<feature type="region of interest" description="Disordered" evidence="1">
    <location>
        <begin position="515"/>
        <end position="534"/>
    </location>
</feature>
<dbReference type="InterPro" id="IPR027417">
    <property type="entry name" value="P-loop_NTPase"/>
</dbReference>
<proteinExistence type="predicted"/>
<dbReference type="SUPFAM" id="SSF52540">
    <property type="entry name" value="P-loop containing nucleoside triphosphate hydrolases"/>
    <property type="match status" value="1"/>
</dbReference>
<accession>A0AAX4FSA5</accession>
<name>A0AAX4FSA5_XANEU</name>
<dbReference type="AlphaFoldDB" id="A0AAX4FSA5"/>
<sequence>MERDTWHYHRPELAERYLRRFDPGPAEALTLFAERRSGKTAFLQNDLGVVALDQKLQPVYIDLWSNRADPGRAIADGLEAAARRVKDPRYKYGAILGRMGDSVENVGAFGFSLGFKKKEDIPAPTDTIARMGFWADQLVANSKRPIVLMVDEAQSIAEANNGKEVASALRSILLKHGRESMRPVFTGSSRDGLNRMFNQSGAAFFHYGSSPDFESPDDGIAKFFTERMKESSGIEVSVPDLTDAFNALERRPGPFREMCETMDNDADPDVGKYLQRQLGALQARAYERVDLARLKPLDMAVMEQMLGGDEQLFGQQATDYFASRVGVEQVNPKSINDSLSKLRNLGLITRLDRGVYAFEDRDIAIVVLSGMQSGPYRSTAQARLAPDAPALPLLPAPTPNPALQLPSSAPTGPLEVRRLGDHRAQLLESAKSAHGGAQDAFWATGDTLPALRQQVAALAATEGRPERDALDDVWAKRHPALVAAQVEAFVAESPEAQAQLKTLITARSKLDRQLRRSQEVSAENQAVADHDPAP</sequence>
<organism evidence="2 3">
    <name type="scientific">Xanthomonas euvesicatoria</name>
    <dbReference type="NCBI Taxonomy" id="456327"/>
    <lineage>
        <taxon>Bacteria</taxon>
        <taxon>Pseudomonadati</taxon>
        <taxon>Pseudomonadota</taxon>
        <taxon>Gammaproteobacteria</taxon>
        <taxon>Lysobacterales</taxon>
        <taxon>Lysobacteraceae</taxon>
        <taxon>Xanthomonas</taxon>
    </lineage>
</organism>
<evidence type="ECO:0000313" key="3">
    <source>
        <dbReference type="Proteomes" id="UP001304429"/>
    </source>
</evidence>
<evidence type="ECO:0000256" key="1">
    <source>
        <dbReference type="SAM" id="MobiDB-lite"/>
    </source>
</evidence>
<dbReference type="RefSeq" id="WP_317720674.1">
    <property type="nucleotide sequence ID" value="NZ_CP137541.1"/>
</dbReference>